<keyword evidence="1" id="KW-0479">Metal-binding</keyword>
<dbReference type="GO" id="GO:0008270">
    <property type="term" value="F:zinc ion binding"/>
    <property type="evidence" value="ECO:0007669"/>
    <property type="project" value="UniProtKB-KW"/>
</dbReference>
<dbReference type="GO" id="GO:0016787">
    <property type="term" value="F:hydrolase activity"/>
    <property type="evidence" value="ECO:0007669"/>
    <property type="project" value="UniProtKB-KW"/>
</dbReference>
<dbReference type="EMBL" id="CAEX01000987">
    <property type="protein sequence ID" value="CCD18357.1"/>
    <property type="molecule type" value="Genomic_DNA"/>
</dbReference>
<dbReference type="InterPro" id="IPR001876">
    <property type="entry name" value="Znf_RanBP2"/>
</dbReference>
<keyword evidence="2" id="KW-0863">Zinc-finger</keyword>
<keyword evidence="3" id="KW-0862">Zinc</keyword>
<dbReference type="SMART" id="SM00547">
    <property type="entry name" value="ZnF_RBZ"/>
    <property type="match status" value="1"/>
</dbReference>
<reference evidence="5 6" key="1">
    <citation type="journal article" date="2012" name="Proc. Natl. Acad. Sci. U.S.A.">
        <title>Antigenic diversity is generated by distinct evolutionary mechanisms in African trypanosome species.</title>
        <authorList>
            <person name="Jackson A.P."/>
            <person name="Berry A."/>
            <person name="Aslett M."/>
            <person name="Allison H.C."/>
            <person name="Burton P."/>
            <person name="Vavrova-Anderson J."/>
            <person name="Brown R."/>
            <person name="Browne H."/>
            <person name="Corton N."/>
            <person name="Hauser H."/>
            <person name="Gamble J."/>
            <person name="Gilderthorp R."/>
            <person name="Marcello L."/>
            <person name="McQuillan J."/>
            <person name="Otto T.D."/>
            <person name="Quail M.A."/>
            <person name="Sanders M.J."/>
            <person name="van Tonder A."/>
            <person name="Ginger M.L."/>
            <person name="Field M.C."/>
            <person name="Barry J.D."/>
            <person name="Hertz-Fowler C."/>
            <person name="Berriman M."/>
        </authorList>
    </citation>
    <scope>NUCLEOTIDE SEQUENCE</scope>
    <source>
        <strain evidence="5 6">Y486</strain>
    </source>
</reference>
<feature type="domain" description="RanBP2-type" evidence="4">
    <location>
        <begin position="290"/>
        <end position="314"/>
    </location>
</feature>
<accession>F9WLG6</accession>
<evidence type="ECO:0000313" key="5">
    <source>
        <dbReference type="EMBL" id="CCD18357.1"/>
    </source>
</evidence>
<evidence type="ECO:0000256" key="2">
    <source>
        <dbReference type="ARBA" id="ARBA00022771"/>
    </source>
</evidence>
<keyword evidence="5" id="KW-0378">Hydrolase</keyword>
<evidence type="ECO:0000313" key="6">
    <source>
        <dbReference type="Proteomes" id="UP000009027"/>
    </source>
</evidence>
<protein>
    <submittedName>
        <fullName evidence="5">Ubiquitin hydrolase, putative</fullName>
    </submittedName>
</protein>
<evidence type="ECO:0000256" key="1">
    <source>
        <dbReference type="ARBA" id="ARBA00022723"/>
    </source>
</evidence>
<gene>
    <name evidence="5" type="ORF">TvY486_0010350</name>
</gene>
<evidence type="ECO:0000259" key="4">
    <source>
        <dbReference type="SMART" id="SM00547"/>
    </source>
</evidence>
<dbReference type="AlphaFoldDB" id="F9WLG6"/>
<evidence type="ECO:0000256" key="3">
    <source>
        <dbReference type="ARBA" id="ARBA00022833"/>
    </source>
</evidence>
<sequence length="318" mass="34858">MLLQSNSAAGDVSKHINTSCVVLFKRHNTEYAFDPPSCEICATRLLALMKEMSRNFFNGTLQIRLHIRVSNTSFYDAEDVISDVQHDMTIANLKLAISKHVFRVHGYMLPFNEMTLSWAHPRHYHNAMENPAMSATSDSSDAEKGEGIVGFGVNKNTRGCYGTRKGDASTFIIDDDSESSTSASPELDEDGLTLFECGVCDGDTLSVSAVGRVFQKVSDGSNKRCMASGSTAQGALTAPGTTAMRAFSVQCRTQEELRRGSFSRSGGRLHSHKKRPGGLQLMRHNTRAPSQLACRACTFVNPSRRKYCHMCGTPLKKG</sequence>
<proteinExistence type="predicted"/>
<dbReference type="Proteomes" id="UP000009027">
    <property type="component" value="Unassembled WGS sequence"/>
</dbReference>
<dbReference type="VEuPathDB" id="TriTrypDB:TvY486_0010350"/>
<dbReference type="SUPFAM" id="SSF90209">
    <property type="entry name" value="Ran binding protein zinc finger-like"/>
    <property type="match status" value="1"/>
</dbReference>
<keyword evidence="6" id="KW-1185">Reference proteome</keyword>
<organism evidence="5 6">
    <name type="scientific">Trypanosoma vivax (strain Y486)</name>
    <dbReference type="NCBI Taxonomy" id="1055687"/>
    <lineage>
        <taxon>Eukaryota</taxon>
        <taxon>Discoba</taxon>
        <taxon>Euglenozoa</taxon>
        <taxon>Kinetoplastea</taxon>
        <taxon>Metakinetoplastina</taxon>
        <taxon>Trypanosomatida</taxon>
        <taxon>Trypanosomatidae</taxon>
        <taxon>Trypanosoma</taxon>
        <taxon>Duttonella</taxon>
    </lineage>
</organism>
<dbReference type="Gene3D" id="2.30.30.380">
    <property type="entry name" value="Zn-finger domain of Sec23/24"/>
    <property type="match status" value="1"/>
</dbReference>
<dbReference type="InterPro" id="IPR036443">
    <property type="entry name" value="Znf_RanBP2_sf"/>
</dbReference>
<name>F9WLG6_TRYVY</name>